<dbReference type="STRING" id="199441.BkAM31D_15755"/>
<organism evidence="2 3">
    <name type="scientific">Halalkalibacter krulwichiae</name>
    <dbReference type="NCBI Taxonomy" id="199441"/>
    <lineage>
        <taxon>Bacteria</taxon>
        <taxon>Bacillati</taxon>
        <taxon>Bacillota</taxon>
        <taxon>Bacilli</taxon>
        <taxon>Bacillales</taxon>
        <taxon>Bacillaceae</taxon>
        <taxon>Halalkalibacter</taxon>
    </lineage>
</organism>
<feature type="signal peptide" evidence="1">
    <location>
        <begin position="1"/>
        <end position="22"/>
    </location>
</feature>
<keyword evidence="1" id="KW-0732">Signal</keyword>
<dbReference type="EMBL" id="CP020814">
    <property type="protein sequence ID" value="ARK31192.1"/>
    <property type="molecule type" value="Genomic_DNA"/>
</dbReference>
<dbReference type="KEGG" id="bkw:BkAM31D_15755"/>
<sequence length="174" mass="20068">MQKKWLLFVVFFLLTACGQGNMIVEQQVDFTAGHISTSEQKSFLSFSWIEKGYDGVFIPTNTKLGETEEDIRESFGVPITTGSYEGGIFLEYSQATFFINPETKKSVAIASDISDERITFKDLKRLLGTPDSIDYNEMDDFWMYVYDLDEYELVFESVSEQSELSFVWLKSKQR</sequence>
<accession>A0A1X9MKM2</accession>
<dbReference type="Proteomes" id="UP000193006">
    <property type="component" value="Chromosome"/>
</dbReference>
<keyword evidence="3" id="KW-1185">Reference proteome</keyword>
<dbReference type="Pfam" id="PF14172">
    <property type="entry name" value="DUF4309"/>
    <property type="match status" value="1"/>
</dbReference>
<reference evidence="2 3" key="1">
    <citation type="submission" date="2017-04" db="EMBL/GenBank/DDBJ databases">
        <title>Bacillus krulwichiae AM31D Genome sequencing and assembly.</title>
        <authorList>
            <person name="Krulwich T.A."/>
            <person name="Anastor L."/>
            <person name="Ehrlich R."/>
            <person name="Ehrlich G.D."/>
            <person name="Janto B."/>
        </authorList>
    </citation>
    <scope>NUCLEOTIDE SEQUENCE [LARGE SCALE GENOMIC DNA]</scope>
    <source>
        <strain evidence="2 3">AM31D</strain>
    </source>
</reference>
<evidence type="ECO:0000313" key="3">
    <source>
        <dbReference type="Proteomes" id="UP000193006"/>
    </source>
</evidence>
<evidence type="ECO:0000256" key="1">
    <source>
        <dbReference type="SAM" id="SignalP"/>
    </source>
</evidence>
<evidence type="ECO:0000313" key="2">
    <source>
        <dbReference type="EMBL" id="ARK31192.1"/>
    </source>
</evidence>
<proteinExistence type="predicted"/>
<dbReference type="InterPro" id="IPR025453">
    <property type="entry name" value="DUF4309"/>
</dbReference>
<dbReference type="RefSeq" id="WP_066150797.1">
    <property type="nucleotide sequence ID" value="NZ_CP020814.1"/>
</dbReference>
<dbReference type="AlphaFoldDB" id="A0A1X9MKM2"/>
<evidence type="ECO:0008006" key="4">
    <source>
        <dbReference type="Google" id="ProtNLM"/>
    </source>
</evidence>
<protein>
    <recommendedName>
        <fullName evidence="4">DUF4309 domain-containing protein</fullName>
    </recommendedName>
</protein>
<gene>
    <name evidence="2" type="ORF">BkAM31D_15755</name>
</gene>
<name>A0A1X9MKM2_9BACI</name>
<dbReference type="PROSITE" id="PS51257">
    <property type="entry name" value="PROKAR_LIPOPROTEIN"/>
    <property type="match status" value="1"/>
</dbReference>
<feature type="chain" id="PRO_5038448021" description="DUF4309 domain-containing protein" evidence="1">
    <location>
        <begin position="23"/>
        <end position="174"/>
    </location>
</feature>